<dbReference type="Pfam" id="PF15943">
    <property type="entry name" value="YdaS_toxin"/>
    <property type="match status" value="1"/>
</dbReference>
<evidence type="ECO:0000313" key="15">
    <source>
        <dbReference type="Proteomes" id="UP000321299"/>
    </source>
</evidence>
<dbReference type="EMBL" id="UGFO01000006">
    <property type="protein sequence ID" value="STN13898.1"/>
    <property type="molecule type" value="Genomic_DNA"/>
</dbReference>
<evidence type="ECO:0000313" key="11">
    <source>
        <dbReference type="Proteomes" id="UP000248865"/>
    </source>
</evidence>
<name>A0A0C2EQC9_ECOLX</name>
<reference evidence="9 14" key="8">
    <citation type="submission" date="2018-12" db="EMBL/GenBank/DDBJ databases">
        <title>Food and Water Safety Consortium.</title>
        <authorList>
            <person name="Tyson S."/>
            <person name="Peterson C.-L."/>
            <person name="Olson A."/>
            <person name="Tyler S."/>
            <person name="Cabral J."/>
            <person name="Lynch T."/>
            <person name="Knox N."/>
            <person name="Van Domselaar G."/>
            <person name="Graham M."/>
        </authorList>
    </citation>
    <scope>NUCLEOTIDE SEQUENCE [LARGE SCALE GENOMIC DNA]</scope>
    <source>
        <strain evidence="9 14">FWSEC0419</strain>
    </source>
</reference>
<evidence type="ECO:0000313" key="8">
    <source>
        <dbReference type="EMBL" id="STN13898.1"/>
    </source>
</evidence>
<dbReference type="InterPro" id="IPR010982">
    <property type="entry name" value="Lambda_DNA-bd_dom_sf"/>
</dbReference>
<dbReference type="EMBL" id="AASCJS010000039">
    <property type="protein sequence ID" value="EFA9848020.1"/>
    <property type="molecule type" value="Genomic_DNA"/>
</dbReference>
<reference evidence="3 13" key="3">
    <citation type="submission" date="2018-04" db="EMBL/GenBank/DDBJ databases">
        <title>Large scale genomics of bovine and human commensal E. coli to reveal the emerging process of EHEC.</title>
        <authorList>
            <person name="Arimizu Y."/>
            <person name="Ogura Y."/>
        </authorList>
    </citation>
    <scope>NUCLEOTIDE SEQUENCE [LARGE SCALE GENOMIC DNA]</scope>
    <source>
        <strain evidence="3 13">ECSC038</strain>
    </source>
</reference>
<evidence type="ECO:0000313" key="3">
    <source>
        <dbReference type="EMBL" id="GCO14988.1"/>
    </source>
</evidence>
<dbReference type="InterPro" id="IPR031856">
    <property type="entry name" value="YdaS_toxin-like"/>
</dbReference>
<sequence length="74" mass="8011">MNLVIQRALKIVGSQKRLADKCGVTQPAVHKWLKGGLVSPEKVTAIVNATGGQIKAYEIRPDLPHLFPKPNQAA</sequence>
<dbReference type="Proteomes" id="UP000321299">
    <property type="component" value="Chromosome"/>
</dbReference>
<evidence type="ECO:0000313" key="2">
    <source>
        <dbReference type="EMBL" id="EFB4535261.1"/>
    </source>
</evidence>
<dbReference type="Proteomes" id="UP000542214">
    <property type="component" value="Unassembled WGS sequence"/>
</dbReference>
<reference evidence="4" key="11">
    <citation type="submission" date="2023-05" db="EMBL/GenBank/DDBJ databases">
        <title>Efficient inhibition of multidrug-resistant Escherichia coli by a new antibiotic combination.</title>
        <authorList>
            <person name="Lin T."/>
        </authorList>
    </citation>
    <scope>NUCLEOTIDE SEQUENCE</scope>
    <source>
        <strain evidence="4">YmmD45</strain>
    </source>
</reference>
<dbReference type="Proteomes" id="UP001223829">
    <property type="component" value="Unassembled WGS sequence"/>
</dbReference>
<dbReference type="SUPFAM" id="SSF47413">
    <property type="entry name" value="lambda repressor-like DNA-binding domains"/>
    <property type="match status" value="1"/>
</dbReference>
<dbReference type="EMBL" id="CP042615">
    <property type="protein sequence ID" value="QED74194.1"/>
    <property type="molecule type" value="Genomic_DNA"/>
</dbReference>
<dbReference type="Proteomes" id="UP000255057">
    <property type="component" value="Unassembled WGS sequence"/>
</dbReference>
<evidence type="ECO:0000313" key="12">
    <source>
        <dbReference type="Proteomes" id="UP000255057"/>
    </source>
</evidence>
<evidence type="ECO:0000313" key="7">
    <source>
        <dbReference type="EMBL" id="QED74194.1"/>
    </source>
</evidence>
<dbReference type="EMBL" id="QFSS01000148">
    <property type="protein sequence ID" value="PZZ65081.1"/>
    <property type="molecule type" value="Genomic_DNA"/>
</dbReference>
<dbReference type="Proteomes" id="UP000036331">
    <property type="component" value="Unassembled WGS sequence"/>
</dbReference>
<evidence type="ECO:0000313" key="5">
    <source>
        <dbReference type="EMBL" id="PBN66453.1"/>
    </source>
</evidence>
<reference evidence="2 17" key="6">
    <citation type="submission" date="2018-08" db="EMBL/GenBank/DDBJ databases">
        <authorList>
            <consortium name="NARMS: The National Antimicrobial Resistance Monitoring System"/>
        </authorList>
    </citation>
    <scope>NUCLEOTIDE SEQUENCE [LARGE SCALE GENOMIC DNA]</scope>
    <source>
        <strain evidence="2 17">FSIS11706358</strain>
    </source>
</reference>
<evidence type="ECO:0000313" key="13">
    <source>
        <dbReference type="Proteomes" id="UP000300926"/>
    </source>
</evidence>
<evidence type="ECO:0000313" key="4">
    <source>
        <dbReference type="EMBL" id="MDK2694332.1"/>
    </source>
</evidence>
<evidence type="ECO:0000313" key="10">
    <source>
        <dbReference type="Proteomes" id="UP000036331"/>
    </source>
</evidence>
<dbReference type="CDD" id="cd00093">
    <property type="entry name" value="HTH_XRE"/>
    <property type="match status" value="1"/>
</dbReference>
<reference evidence="5" key="2">
    <citation type="submission" date="2017-03" db="EMBL/GenBank/DDBJ databases">
        <title>The mobilome is the main driver of stx2-positive O26:H11 Escherichia coli strains evolution.</title>
        <authorList>
            <person name="Delannoy S."/>
            <person name="Mariani-Kurkdjian P."/>
            <person name="Webb H.E."/>
            <person name="Bonacorsi S."/>
            <person name="Fach P."/>
        </authorList>
    </citation>
    <scope>NUCLEOTIDE SEQUENCE</scope>
    <source>
        <strain evidence="5">34870</strain>
    </source>
</reference>
<dbReference type="Proteomes" id="UP000305093">
    <property type="component" value="Unassembled WGS sequence"/>
</dbReference>
<evidence type="ECO:0000313" key="16">
    <source>
        <dbReference type="Proteomes" id="UP000523388"/>
    </source>
</evidence>
<protein>
    <submittedName>
        <fullName evidence="8">Antirepressor protein Cro</fullName>
    </submittedName>
    <submittedName>
        <fullName evidence="1">Helix-turn-helix domain-containing protein</fullName>
    </submittedName>
    <submittedName>
        <fullName evidence="3">Phage regulatory protein Cro</fullName>
    </submittedName>
    <submittedName>
        <fullName evidence="6">Transcriptional regulator</fullName>
    </submittedName>
</protein>
<evidence type="ECO:0000313" key="14">
    <source>
        <dbReference type="Proteomes" id="UP000305093"/>
    </source>
</evidence>
<proteinExistence type="predicted"/>
<dbReference type="Proteomes" id="UP000300926">
    <property type="component" value="Unassembled WGS sequence"/>
</dbReference>
<evidence type="ECO:0000313" key="9">
    <source>
        <dbReference type="EMBL" id="TJF61371.1"/>
    </source>
</evidence>
<dbReference type="InterPro" id="IPR001387">
    <property type="entry name" value="Cro/C1-type_HTH"/>
</dbReference>
<dbReference type="EMBL" id="BFIH01000020">
    <property type="protein sequence ID" value="GCO14988.1"/>
    <property type="molecule type" value="Genomic_DNA"/>
</dbReference>
<evidence type="ECO:0000313" key="6">
    <source>
        <dbReference type="EMBL" id="PZZ65081.1"/>
    </source>
</evidence>
<dbReference type="RefSeq" id="WP_001054987.1">
    <property type="nucleotide sequence ID" value="NZ_AP018808.1"/>
</dbReference>
<dbReference type="EMBL" id="JASMQD010000001">
    <property type="protein sequence ID" value="MDK2694332.1"/>
    <property type="molecule type" value="Genomic_DNA"/>
</dbReference>
<dbReference type="EMBL" id="AASFZR010000119">
    <property type="protein sequence ID" value="EFB4535261.1"/>
    <property type="molecule type" value="Genomic_DNA"/>
</dbReference>
<organism evidence="6 11">
    <name type="scientific">Escherichia coli</name>
    <dbReference type="NCBI Taxonomy" id="562"/>
    <lineage>
        <taxon>Bacteria</taxon>
        <taxon>Pseudomonadati</taxon>
        <taxon>Pseudomonadota</taxon>
        <taxon>Gammaproteobacteria</taxon>
        <taxon>Enterobacterales</taxon>
        <taxon>Enterobacteriaceae</taxon>
        <taxon>Escherichia</taxon>
    </lineage>
</organism>
<reference evidence="8 12" key="5">
    <citation type="submission" date="2018-06" db="EMBL/GenBank/DDBJ databases">
        <authorList>
            <consortium name="Pathogen Informatics"/>
            <person name="Doyle S."/>
        </authorList>
    </citation>
    <scope>NUCLEOTIDE SEQUENCE [LARGE SCALE GENOMIC DNA]</scope>
    <source>
        <strain evidence="8 12">NCTC8960</strain>
    </source>
</reference>
<reference evidence="7 15" key="9">
    <citation type="submission" date="2019-08" db="EMBL/GenBank/DDBJ databases">
        <title>Plasmid- and chromosome-located mcr-3 in mcr-1-positive Escherichia coli from diseased swine, Taiwan.</title>
        <authorList>
            <person name="Hsu C.-Y."/>
            <person name="Huang W.-C."/>
            <person name="Lauderdale T.-L."/>
        </authorList>
    </citation>
    <scope>NUCLEOTIDE SEQUENCE [LARGE SCALE GENOMIC DNA]</scope>
    <source>
        <strain evidence="7 15">NCYU-26-73</strain>
    </source>
</reference>
<reference evidence="5 10" key="1">
    <citation type="journal article" date="2015" name="Genome Announc.">
        <title>Draft Genome Sequences of Human-Pathogenic Escherichia coli O26:H11 Strains Carrying the stx2 Gene Only and Circulating in France.</title>
        <authorList>
            <person name="Delannoy S."/>
            <person name="Mariani-Kurkdjian P."/>
            <person name="Bonacorsi S."/>
            <person name="Liguori S."/>
            <person name="Ison S.A."/>
            <person name="Fach P."/>
        </authorList>
    </citation>
    <scope>NUCLEOTIDE SEQUENCE [LARGE SCALE GENOMIC DNA]</scope>
    <source>
        <strain evidence="5 10">34870</strain>
    </source>
</reference>
<dbReference type="Gene3D" id="1.10.260.40">
    <property type="entry name" value="lambda repressor-like DNA-binding domains"/>
    <property type="match status" value="1"/>
</dbReference>
<accession>A0A0C2EQC9</accession>
<dbReference type="Proteomes" id="UP000248865">
    <property type="component" value="Unassembled WGS sequence"/>
</dbReference>
<evidence type="ECO:0000313" key="1">
    <source>
        <dbReference type="EMBL" id="EFA9848020.1"/>
    </source>
</evidence>
<reference evidence="7 15" key="10">
    <citation type="submission" date="2019-08" db="EMBL/GenBank/DDBJ databases">
        <authorList>
            <person name="Chen F.-J."/>
            <person name="Wu H.-C."/>
            <person name="Liao Y.-C."/>
            <person name="Kuo S.-C."/>
        </authorList>
    </citation>
    <scope>NUCLEOTIDE SEQUENCE [LARGE SCALE GENOMIC DNA]</scope>
    <source>
        <strain evidence="7 15">NCYU-26-73</strain>
    </source>
</reference>
<reference evidence="6 11" key="4">
    <citation type="submission" date="2018-05" db="EMBL/GenBank/DDBJ databases">
        <title>Genomic sequencing of EHEC O26 New European Clone.</title>
        <authorList>
            <person name="Karnisova L."/>
            <person name="Nunvar J."/>
            <person name="Marejkova M."/>
            <person name="Mellmann A."/>
            <person name="Drevinek P."/>
            <person name="Blahova K."/>
            <person name="Bielaszewska M."/>
        </authorList>
    </citation>
    <scope>NUCLEOTIDE SEQUENCE [LARGE SCALE GENOMIC DNA]</scope>
    <source>
        <strain evidence="6 11">14-391</strain>
    </source>
</reference>
<dbReference type="GO" id="GO:0003677">
    <property type="term" value="F:DNA binding"/>
    <property type="evidence" value="ECO:0007669"/>
    <property type="project" value="InterPro"/>
</dbReference>
<dbReference type="AlphaFoldDB" id="A0A0C2EQC9"/>
<evidence type="ECO:0000313" key="17">
    <source>
        <dbReference type="Proteomes" id="UP000542214"/>
    </source>
</evidence>
<dbReference type="EMBL" id="LDXE02000017">
    <property type="protein sequence ID" value="PBN66453.1"/>
    <property type="molecule type" value="Genomic_DNA"/>
</dbReference>
<gene>
    <name evidence="5" type="ORF">ABE91_030995</name>
    <name evidence="2" type="ORF">C0P57_004625</name>
    <name evidence="1" type="ORF">C1Q91_004498</name>
    <name evidence="9" type="ORF">C9194_22065</name>
    <name evidence="6" type="ORF">DIV22_18575</name>
    <name evidence="3" type="ORF">ExPECSC038_00659</name>
    <name evidence="7" type="ORF">FTV93_10360</name>
    <name evidence="8" type="ORF">NCTC8960_04260</name>
    <name evidence="4" type="ORF">QO046_07930</name>
</gene>
<dbReference type="EMBL" id="RROO01000055">
    <property type="protein sequence ID" value="TJF61371.1"/>
    <property type="molecule type" value="Genomic_DNA"/>
</dbReference>
<reference evidence="1 16" key="7">
    <citation type="submission" date="2018-08" db="EMBL/GenBank/DDBJ databases">
        <authorList>
            <consortium name="GenomeTrakr network: Whole genome sequencing for foodborne pathogen traceback"/>
        </authorList>
    </citation>
    <scope>NUCLEOTIDE SEQUENCE [LARGE SCALE GENOMIC DNA]</scope>
    <source>
        <strain evidence="1 16">AZ-TG102963</strain>
    </source>
</reference>
<dbReference type="Proteomes" id="UP000523388">
    <property type="component" value="Unassembled WGS sequence"/>
</dbReference>